<evidence type="ECO:0000256" key="3">
    <source>
        <dbReference type="ARBA" id="ARBA00023239"/>
    </source>
</evidence>
<keyword evidence="3 5" id="KW-0456">Lyase</keyword>
<dbReference type="EMBL" id="PHIG01000031">
    <property type="protein sequence ID" value="PJK30121.1"/>
    <property type="molecule type" value="Genomic_DNA"/>
</dbReference>
<keyword evidence="10" id="KW-1185">Reference proteome</keyword>
<comment type="caution">
    <text evidence="9">The sequence shown here is derived from an EMBL/GenBank/DDBJ whole genome shotgun (WGS) entry which is preliminary data.</text>
</comment>
<protein>
    <recommendedName>
        <fullName evidence="5">Nitrile hydratase subunit beta</fullName>
        <shortName evidence="5">NHase</shortName>
        <ecNumber evidence="5">4.2.1.84</ecNumber>
    </recommendedName>
</protein>
<evidence type="ECO:0000256" key="6">
    <source>
        <dbReference type="SAM" id="MobiDB-lite"/>
    </source>
</evidence>
<dbReference type="NCBIfam" id="TIGR03888">
    <property type="entry name" value="nitrile_beta"/>
    <property type="match status" value="1"/>
</dbReference>
<dbReference type="PIRSF" id="PIRSF001427">
    <property type="entry name" value="NHase_beta"/>
    <property type="match status" value="1"/>
</dbReference>
<dbReference type="Pfam" id="PF21006">
    <property type="entry name" value="NHase_beta_N"/>
    <property type="match status" value="1"/>
</dbReference>
<evidence type="ECO:0000313" key="10">
    <source>
        <dbReference type="Proteomes" id="UP000229498"/>
    </source>
</evidence>
<dbReference type="GO" id="GO:0018822">
    <property type="term" value="F:nitrile hydratase activity"/>
    <property type="evidence" value="ECO:0007669"/>
    <property type="project" value="UniProtKB-EC"/>
</dbReference>
<feature type="region of interest" description="Disordered" evidence="6">
    <location>
        <begin position="1"/>
        <end position="21"/>
    </location>
</feature>
<evidence type="ECO:0000256" key="5">
    <source>
        <dbReference type="PIRNR" id="PIRNR001427"/>
    </source>
</evidence>
<dbReference type="Pfam" id="PF02211">
    <property type="entry name" value="NHase_beta_C"/>
    <property type="match status" value="1"/>
</dbReference>
<evidence type="ECO:0000259" key="7">
    <source>
        <dbReference type="Pfam" id="PF02211"/>
    </source>
</evidence>
<evidence type="ECO:0000313" key="9">
    <source>
        <dbReference type="EMBL" id="PJK30121.1"/>
    </source>
</evidence>
<organism evidence="9 10">
    <name type="scientific">Minwuia thermotolerans</name>
    <dbReference type="NCBI Taxonomy" id="2056226"/>
    <lineage>
        <taxon>Bacteria</taxon>
        <taxon>Pseudomonadati</taxon>
        <taxon>Pseudomonadota</taxon>
        <taxon>Alphaproteobacteria</taxon>
        <taxon>Minwuiales</taxon>
        <taxon>Minwuiaceae</taxon>
        <taxon>Minwuia</taxon>
    </lineage>
</organism>
<dbReference type="InterPro" id="IPR042262">
    <property type="entry name" value="CN_hydtase_beta_C"/>
</dbReference>
<dbReference type="SUPFAM" id="SSF50090">
    <property type="entry name" value="Electron transport accessory proteins"/>
    <property type="match status" value="1"/>
</dbReference>
<evidence type="ECO:0000259" key="8">
    <source>
        <dbReference type="Pfam" id="PF21006"/>
    </source>
</evidence>
<dbReference type="Proteomes" id="UP000229498">
    <property type="component" value="Unassembled WGS sequence"/>
</dbReference>
<reference evidence="9 10" key="1">
    <citation type="submission" date="2017-11" db="EMBL/GenBank/DDBJ databases">
        <title>Draft genome sequence of Rhizobiales bacterium SY3-13.</title>
        <authorList>
            <person name="Sun C."/>
        </authorList>
    </citation>
    <scope>NUCLEOTIDE SEQUENCE [LARGE SCALE GENOMIC DNA]</scope>
    <source>
        <strain evidence="9 10">SY3-13</strain>
    </source>
</reference>
<dbReference type="RefSeq" id="WP_109793394.1">
    <property type="nucleotide sequence ID" value="NZ_PHIG01000031.1"/>
</dbReference>
<feature type="domain" description="Nitrile hydratase beta subunit" evidence="7">
    <location>
        <begin position="127"/>
        <end position="218"/>
    </location>
</feature>
<dbReference type="GO" id="GO:0046914">
    <property type="term" value="F:transition metal ion binding"/>
    <property type="evidence" value="ECO:0007669"/>
    <property type="project" value="InterPro"/>
</dbReference>
<dbReference type="AlphaFoldDB" id="A0A2M9G330"/>
<evidence type="ECO:0000256" key="2">
    <source>
        <dbReference type="ARBA" id="ARBA00009098"/>
    </source>
</evidence>
<comment type="function">
    <text evidence="1 5">NHase catalyzes the hydration of various nitrile compounds to the corresponding amides.</text>
</comment>
<evidence type="ECO:0000256" key="4">
    <source>
        <dbReference type="ARBA" id="ARBA00044877"/>
    </source>
</evidence>
<dbReference type="OrthoDB" id="3478924at2"/>
<comment type="similarity">
    <text evidence="2 5">Belongs to the nitrile hydratase subunit beta family.</text>
</comment>
<dbReference type="InterPro" id="IPR024690">
    <property type="entry name" value="CN_hydtase_beta_dom_C"/>
</dbReference>
<evidence type="ECO:0000256" key="1">
    <source>
        <dbReference type="ARBA" id="ARBA00004042"/>
    </source>
</evidence>
<dbReference type="EC" id="4.2.1.84" evidence="5"/>
<dbReference type="InterPro" id="IPR049054">
    <property type="entry name" value="CN_hydtase_beta-like_N"/>
</dbReference>
<dbReference type="InterPro" id="IPR003168">
    <property type="entry name" value="Nitrile_hydratase_bsu"/>
</dbReference>
<dbReference type="Gene3D" id="2.30.30.50">
    <property type="match status" value="1"/>
</dbReference>
<accession>A0A2M9G330</accession>
<feature type="domain" description="Nitrile hydratase beta subunit-like N-terminal" evidence="8">
    <location>
        <begin position="1"/>
        <end position="101"/>
    </location>
</feature>
<dbReference type="Gene3D" id="1.10.472.20">
    <property type="entry name" value="Nitrile hydratase, beta subunit"/>
    <property type="match status" value="1"/>
</dbReference>
<dbReference type="InterPro" id="IPR008990">
    <property type="entry name" value="Elect_transpt_acc-like_dom_sf"/>
</dbReference>
<proteinExistence type="inferred from homology"/>
<gene>
    <name evidence="9" type="primary">nthB</name>
    <name evidence="9" type="ORF">CVT23_10215</name>
</gene>
<comment type="catalytic activity">
    <reaction evidence="4 5">
        <text>an aliphatic primary amide = an aliphatic nitrile + H2O</text>
        <dbReference type="Rhea" id="RHEA:12673"/>
        <dbReference type="ChEBI" id="CHEBI:15377"/>
        <dbReference type="ChEBI" id="CHEBI:65285"/>
        <dbReference type="ChEBI" id="CHEBI:80291"/>
        <dbReference type="EC" id="4.2.1.84"/>
    </reaction>
</comment>
<sequence length="220" mass="24383">MNGVHDMGGMQGFGPIAPEPEAEEPLFHEPWERRVFALTLAAGFLGEWSIDEARHARERMNPADYLRAGYYEKWLDAVGRQMVEKGLITDTELASGRPERKVAPDEYRLLKAGTVDRVFDKGGPATLDAGRPAAFAVGDRVRALNINPAGHTRSPRYVRGHVGEIVLHHGGHVFADANAHGERRGEHLYTVRFDAKEIWGPDAFGGAIMVDLWEPHLETA</sequence>
<name>A0A2M9G330_9PROT</name>